<feature type="region of interest" description="Disordered" evidence="1">
    <location>
        <begin position="1"/>
        <end position="122"/>
    </location>
</feature>
<dbReference type="AlphaFoldDB" id="A0A6J4ISX9"/>
<feature type="compositionally biased region" description="Basic and acidic residues" evidence="1">
    <location>
        <begin position="69"/>
        <end position="82"/>
    </location>
</feature>
<protein>
    <submittedName>
        <fullName evidence="2">Transposase</fullName>
    </submittedName>
</protein>
<accession>A0A6J4ISX9</accession>
<sequence length="122" mass="13401">AGDHPRRRRPGPRRRRAADGGAVRAVPVPAEALRRQRLPRRAIPGRAASRLRPGQPGNRQALRPPQVRRAAEALDRREDHRLAQPLSPPGQGLGVPEPQRARIPALGLRPPHAAKAMPENNM</sequence>
<feature type="compositionally biased region" description="Basic residues" evidence="1">
    <location>
        <begin position="1"/>
        <end position="16"/>
    </location>
</feature>
<evidence type="ECO:0000256" key="1">
    <source>
        <dbReference type="SAM" id="MobiDB-lite"/>
    </source>
</evidence>
<feature type="non-terminal residue" evidence="2">
    <location>
        <position position="1"/>
    </location>
</feature>
<name>A0A6J4ISX9_9PROT</name>
<evidence type="ECO:0000313" key="2">
    <source>
        <dbReference type="EMBL" id="CAA9259926.1"/>
    </source>
</evidence>
<feature type="compositionally biased region" description="Low complexity" evidence="1">
    <location>
        <begin position="19"/>
        <end position="31"/>
    </location>
</feature>
<organism evidence="2">
    <name type="scientific">uncultured Acetobacteraceae bacterium</name>
    <dbReference type="NCBI Taxonomy" id="169975"/>
    <lineage>
        <taxon>Bacteria</taxon>
        <taxon>Pseudomonadati</taxon>
        <taxon>Pseudomonadota</taxon>
        <taxon>Alphaproteobacteria</taxon>
        <taxon>Acetobacterales</taxon>
        <taxon>Acetobacteraceae</taxon>
        <taxon>environmental samples</taxon>
    </lineage>
</organism>
<feature type="non-terminal residue" evidence="2">
    <location>
        <position position="122"/>
    </location>
</feature>
<dbReference type="EMBL" id="CADCTL010000178">
    <property type="protein sequence ID" value="CAA9259926.1"/>
    <property type="molecule type" value="Genomic_DNA"/>
</dbReference>
<gene>
    <name evidence="2" type="ORF">AVDCRST_MAG04-2515</name>
</gene>
<proteinExistence type="predicted"/>
<reference evidence="2" key="1">
    <citation type="submission" date="2020-02" db="EMBL/GenBank/DDBJ databases">
        <authorList>
            <person name="Meier V. D."/>
        </authorList>
    </citation>
    <scope>NUCLEOTIDE SEQUENCE</scope>
    <source>
        <strain evidence="2">AVDCRST_MAG04</strain>
    </source>
</reference>